<dbReference type="eggNOG" id="ENOG50311F3">
    <property type="taxonomic scope" value="Bacteria"/>
</dbReference>
<dbReference type="HOGENOM" id="CLU_1115367_0_0_5"/>
<protein>
    <submittedName>
        <fullName evidence="2">Uncharacterized protein</fullName>
    </submittedName>
</protein>
<evidence type="ECO:0000256" key="1">
    <source>
        <dbReference type="SAM" id="MobiDB-lite"/>
    </source>
</evidence>
<dbReference type="AlphaFoldDB" id="I3TML5"/>
<dbReference type="EMBL" id="CP003236">
    <property type="protein sequence ID" value="AFK54003.1"/>
    <property type="molecule type" value="Genomic_DNA"/>
</dbReference>
<evidence type="ECO:0000313" key="2">
    <source>
        <dbReference type="EMBL" id="AFK54003.1"/>
    </source>
</evidence>
<reference evidence="2 3" key="1">
    <citation type="journal article" date="2012" name="J. Am. Chem. Soc.">
        <title>Bacterial biosynthesis and maturation of the didemnin anti-cancer agents.</title>
        <authorList>
            <person name="Xu Y."/>
            <person name="Kersten R.D."/>
            <person name="Nam S.J."/>
            <person name="Lu L."/>
            <person name="Al-Suwailem A.M."/>
            <person name="Zheng H."/>
            <person name="Fenical W."/>
            <person name="Dorrestein P.C."/>
            <person name="Moore B.S."/>
            <person name="Qian P.Y."/>
        </authorList>
    </citation>
    <scope>NUCLEOTIDE SEQUENCE [LARGE SCALE GENOMIC DNA]</scope>
    <source>
        <strain evidence="2 3">KA081020-065</strain>
    </source>
</reference>
<dbReference type="KEGG" id="tmo:TMO_2165"/>
<evidence type="ECO:0000313" key="3">
    <source>
        <dbReference type="Proteomes" id="UP000005258"/>
    </source>
</evidence>
<gene>
    <name evidence="2" type="ordered locus">TMO_2165</name>
</gene>
<feature type="region of interest" description="Disordered" evidence="1">
    <location>
        <begin position="87"/>
        <end position="123"/>
    </location>
</feature>
<sequence>MDVQARGAGGFPAQYFSQVGRAEQLTRLTGPAAQLAALAVPPAESAGAASSAGRMSSAGLAAPAAGGASATSQTLFDAQMIGQAEDKVATSADEATEAAGSSSAGSSSAGASSGSVTASDDDSGWSAAERAFMDFMSMTPAERYRQMFLADEGLTEEDLAAMSPEDRAKIETKIRERIDAAVKDQATEGVGDTASADAGAVPQAPVSAGTPPPEVAGADAVPGTGAPGDAFGFGDGSDLDEMIRLATRA</sequence>
<organism evidence="2 3">
    <name type="scientific">Tistrella mobilis (strain KA081020-065)</name>
    <dbReference type="NCBI Taxonomy" id="1110502"/>
    <lineage>
        <taxon>Bacteria</taxon>
        <taxon>Pseudomonadati</taxon>
        <taxon>Pseudomonadota</taxon>
        <taxon>Alphaproteobacteria</taxon>
        <taxon>Geminicoccales</taxon>
        <taxon>Geminicoccaceae</taxon>
        <taxon>Tistrella</taxon>
    </lineage>
</organism>
<dbReference type="STRING" id="1110502.TMO_2165"/>
<feature type="compositionally biased region" description="Low complexity" evidence="1">
    <location>
        <begin position="222"/>
        <end position="232"/>
    </location>
</feature>
<proteinExistence type="predicted"/>
<keyword evidence="3" id="KW-1185">Reference proteome</keyword>
<accession>I3TML5</accession>
<name>I3TML5_TISMK</name>
<feature type="compositionally biased region" description="Low complexity" evidence="1">
    <location>
        <begin position="89"/>
        <end position="118"/>
    </location>
</feature>
<feature type="region of interest" description="Disordered" evidence="1">
    <location>
        <begin position="187"/>
        <end position="237"/>
    </location>
</feature>
<dbReference type="Proteomes" id="UP000005258">
    <property type="component" value="Chromosome"/>
</dbReference>